<dbReference type="GO" id="GO:0004674">
    <property type="term" value="F:protein serine/threonine kinase activity"/>
    <property type="evidence" value="ECO:0007669"/>
    <property type="project" value="UniProtKB-KW"/>
</dbReference>
<keyword evidence="1" id="KW-0479">Metal-binding</keyword>
<feature type="compositionally biased region" description="Basic and acidic residues" evidence="3">
    <location>
        <begin position="66"/>
        <end position="81"/>
    </location>
</feature>
<feature type="transmembrane region" description="Helical" evidence="4">
    <location>
        <begin position="399"/>
        <end position="420"/>
    </location>
</feature>
<feature type="region of interest" description="Disordered" evidence="3">
    <location>
        <begin position="19"/>
        <end position="124"/>
    </location>
</feature>
<keyword evidence="6" id="KW-0418">Kinase</keyword>
<keyword evidence="7" id="KW-1185">Reference proteome</keyword>
<feature type="compositionally biased region" description="Basic and acidic residues" evidence="3">
    <location>
        <begin position="111"/>
        <end position="123"/>
    </location>
</feature>
<dbReference type="PROSITE" id="PS50081">
    <property type="entry name" value="ZF_DAG_PE_2"/>
    <property type="match status" value="1"/>
</dbReference>
<dbReference type="InterPro" id="IPR046349">
    <property type="entry name" value="C1-like_sf"/>
</dbReference>
<keyword evidence="4" id="KW-0812">Transmembrane</keyword>
<evidence type="ECO:0000313" key="7">
    <source>
        <dbReference type="Proteomes" id="UP001153069"/>
    </source>
</evidence>
<comment type="caution">
    <text evidence="6">The sequence shown here is derived from an EMBL/GenBank/DDBJ whole genome shotgun (WGS) entry which is preliminary data.</text>
</comment>
<feature type="compositionally biased region" description="Polar residues" evidence="3">
    <location>
        <begin position="82"/>
        <end position="107"/>
    </location>
</feature>
<gene>
    <name evidence="6" type="ORF">SEMRO_97_G050010.1</name>
</gene>
<dbReference type="GO" id="GO:0007200">
    <property type="term" value="P:phospholipase C-activating G protein-coupled receptor signaling pathway"/>
    <property type="evidence" value="ECO:0007669"/>
    <property type="project" value="TreeGrafter"/>
</dbReference>
<dbReference type="Pfam" id="PF00130">
    <property type="entry name" value="C1_1"/>
    <property type="match status" value="1"/>
</dbReference>
<evidence type="ECO:0000259" key="5">
    <source>
        <dbReference type="PROSITE" id="PS50081"/>
    </source>
</evidence>
<dbReference type="InterPro" id="IPR002219">
    <property type="entry name" value="PKC_DAG/PE"/>
</dbReference>
<protein>
    <submittedName>
        <fullName evidence="6">Protein kinase D2</fullName>
    </submittedName>
</protein>
<keyword evidence="6" id="KW-0808">Transferase</keyword>
<evidence type="ECO:0000256" key="1">
    <source>
        <dbReference type="ARBA" id="ARBA00022723"/>
    </source>
</evidence>
<sequence>MADAFDINPTELQEEVFHRAAKSQPDDTTVPPSKESNKNNLDVVKSIESSPSSPFQAFVDNVFSTKEPKPKQNENQQHEESPSTSKDQVSSTLEIPSLLDSTSSKTPSPDKASKSSEQEDKEVGFGSFLSQATKGFMSSTPGAVKATSNKHSLEDDDDSVAGKAGSVKKEEEQEVTPQLIDGLLGFVSNSGSTTGAPGEEEEVAHVLEEHTYSQPTNCDICKGLLVGLWSQGLQCKLCGLNVHRGEGVRGHDDCHAEALLKGCPGCRNEEFCSPTTNPVRMRDVIGQLRQRAQEEPNFLQEIKEQADKDIHTHIKDIIVSKSTDDQRTKNLLRARNFIVPFTQRLDSMESNELWFIYSLLFLGHLAVGALVSCISWIGFMLVLCPRSGLLSTPSLKLAHIHGMTVLYAFHASVVLLVLLLRRLISVMNRKSNVLDQFLREMFTLEAEDDLGITVKGLAKRAQLWIHRVTVSSCCMCLVALLLWQASQPWSLLFHPSNVCSNSDDCSQEFCWKLET</sequence>
<name>A0A9N8DDW4_9STRA</name>
<dbReference type="SMART" id="SM00109">
    <property type="entry name" value="C1"/>
    <property type="match status" value="1"/>
</dbReference>
<organism evidence="6 7">
    <name type="scientific">Seminavis robusta</name>
    <dbReference type="NCBI Taxonomy" id="568900"/>
    <lineage>
        <taxon>Eukaryota</taxon>
        <taxon>Sar</taxon>
        <taxon>Stramenopiles</taxon>
        <taxon>Ochrophyta</taxon>
        <taxon>Bacillariophyta</taxon>
        <taxon>Bacillariophyceae</taxon>
        <taxon>Bacillariophycidae</taxon>
        <taxon>Naviculales</taxon>
        <taxon>Naviculaceae</taxon>
        <taxon>Seminavis</taxon>
    </lineage>
</organism>
<dbReference type="EMBL" id="CAICTM010000096">
    <property type="protein sequence ID" value="CAB9500992.1"/>
    <property type="molecule type" value="Genomic_DNA"/>
</dbReference>
<feature type="compositionally biased region" description="Polar residues" evidence="3">
    <location>
        <begin position="136"/>
        <end position="150"/>
    </location>
</feature>
<accession>A0A9N8DDW4</accession>
<evidence type="ECO:0000256" key="4">
    <source>
        <dbReference type="SAM" id="Phobius"/>
    </source>
</evidence>
<dbReference type="GO" id="GO:0008270">
    <property type="term" value="F:zinc ion binding"/>
    <property type="evidence" value="ECO:0007669"/>
    <property type="project" value="UniProtKB-KW"/>
</dbReference>
<proteinExistence type="predicted"/>
<dbReference type="GO" id="GO:0035556">
    <property type="term" value="P:intracellular signal transduction"/>
    <property type="evidence" value="ECO:0007669"/>
    <property type="project" value="TreeGrafter"/>
</dbReference>
<evidence type="ECO:0000256" key="3">
    <source>
        <dbReference type="SAM" id="MobiDB-lite"/>
    </source>
</evidence>
<dbReference type="PANTHER" id="PTHR22968">
    <property type="entry name" value="PROTEIN KINASE C, MU"/>
    <property type="match status" value="1"/>
</dbReference>
<dbReference type="GO" id="GO:0005829">
    <property type="term" value="C:cytosol"/>
    <property type="evidence" value="ECO:0007669"/>
    <property type="project" value="TreeGrafter"/>
</dbReference>
<feature type="domain" description="Phorbol-ester/DAG-type" evidence="5">
    <location>
        <begin position="204"/>
        <end position="254"/>
    </location>
</feature>
<feature type="transmembrane region" description="Helical" evidence="4">
    <location>
        <begin position="464"/>
        <end position="483"/>
    </location>
</feature>
<dbReference type="AlphaFoldDB" id="A0A9N8DDW4"/>
<dbReference type="PANTHER" id="PTHR22968:SF24">
    <property type="entry name" value="SERINE_THREONINE-PROTEIN KINASE"/>
    <property type="match status" value="1"/>
</dbReference>
<evidence type="ECO:0000256" key="2">
    <source>
        <dbReference type="ARBA" id="ARBA00022833"/>
    </source>
</evidence>
<feature type="region of interest" description="Disordered" evidence="3">
    <location>
        <begin position="136"/>
        <end position="175"/>
    </location>
</feature>
<feature type="transmembrane region" description="Helical" evidence="4">
    <location>
        <begin position="354"/>
        <end position="379"/>
    </location>
</feature>
<dbReference type="SUPFAM" id="SSF57889">
    <property type="entry name" value="Cysteine-rich domain"/>
    <property type="match status" value="1"/>
</dbReference>
<keyword evidence="4" id="KW-1133">Transmembrane helix</keyword>
<dbReference type="Gene3D" id="3.30.60.20">
    <property type="match status" value="1"/>
</dbReference>
<keyword evidence="2" id="KW-0862">Zinc</keyword>
<dbReference type="Proteomes" id="UP001153069">
    <property type="component" value="Unassembled WGS sequence"/>
</dbReference>
<reference evidence="6" key="1">
    <citation type="submission" date="2020-06" db="EMBL/GenBank/DDBJ databases">
        <authorList>
            <consortium name="Plant Systems Biology data submission"/>
        </authorList>
    </citation>
    <scope>NUCLEOTIDE SEQUENCE</scope>
    <source>
        <strain evidence="6">D6</strain>
    </source>
</reference>
<evidence type="ECO:0000313" key="6">
    <source>
        <dbReference type="EMBL" id="CAB9500992.1"/>
    </source>
</evidence>
<keyword evidence="4" id="KW-0472">Membrane</keyword>
<dbReference type="GO" id="GO:0016020">
    <property type="term" value="C:membrane"/>
    <property type="evidence" value="ECO:0007669"/>
    <property type="project" value="UniProtKB-SubCell"/>
</dbReference>
<dbReference type="OrthoDB" id="63267at2759"/>